<protein>
    <submittedName>
        <fullName evidence="2">Uncharacterized protein</fullName>
    </submittedName>
</protein>
<accession>A0AAD7M6F7</accession>
<organism evidence="2 3">
    <name type="scientific">Mycena rosella</name>
    <name type="common">Pink bonnet</name>
    <name type="synonym">Agaricus rosellus</name>
    <dbReference type="NCBI Taxonomy" id="1033263"/>
    <lineage>
        <taxon>Eukaryota</taxon>
        <taxon>Fungi</taxon>
        <taxon>Dikarya</taxon>
        <taxon>Basidiomycota</taxon>
        <taxon>Agaricomycotina</taxon>
        <taxon>Agaricomycetes</taxon>
        <taxon>Agaricomycetidae</taxon>
        <taxon>Agaricales</taxon>
        <taxon>Marasmiineae</taxon>
        <taxon>Mycenaceae</taxon>
        <taxon>Mycena</taxon>
    </lineage>
</organism>
<evidence type="ECO:0000313" key="2">
    <source>
        <dbReference type="EMBL" id="KAJ7703690.1"/>
    </source>
</evidence>
<dbReference type="AlphaFoldDB" id="A0AAD7M6F7"/>
<dbReference type="EMBL" id="JARKIE010000012">
    <property type="protein sequence ID" value="KAJ7703690.1"/>
    <property type="molecule type" value="Genomic_DNA"/>
</dbReference>
<gene>
    <name evidence="2" type="ORF">B0H17DRAFT_1127300</name>
</gene>
<keyword evidence="3" id="KW-1185">Reference proteome</keyword>
<keyword evidence="1" id="KW-0732">Signal</keyword>
<feature type="chain" id="PRO_5042040774" evidence="1">
    <location>
        <begin position="26"/>
        <end position="216"/>
    </location>
</feature>
<comment type="caution">
    <text evidence="2">The sequence shown here is derived from an EMBL/GenBank/DDBJ whole genome shotgun (WGS) entry which is preliminary data.</text>
</comment>
<sequence>MRPPTNQPLAFWVTSVDLWTSFLISAPPPSPYDQKIERILLQTVLWEARQKGGSLLQDCLQDLWEKANLVRARGEGFSEGKEAGFKEGVESGRGTTEASDTAVFHEKALEAEQVWGYDVGWKLFCEMQKSHALQASPIPPFPRSLSVTATQTDDIAVTSVIPAAAAAAPAPTPAPLDWAEDAATLPIFPSCFPAPPSIPRDFSVLRTSSPQPFASL</sequence>
<name>A0AAD7M6F7_MYCRO</name>
<dbReference type="Proteomes" id="UP001221757">
    <property type="component" value="Unassembled WGS sequence"/>
</dbReference>
<feature type="signal peptide" evidence="1">
    <location>
        <begin position="1"/>
        <end position="25"/>
    </location>
</feature>
<evidence type="ECO:0000256" key="1">
    <source>
        <dbReference type="SAM" id="SignalP"/>
    </source>
</evidence>
<evidence type="ECO:0000313" key="3">
    <source>
        <dbReference type="Proteomes" id="UP001221757"/>
    </source>
</evidence>
<reference evidence="2" key="1">
    <citation type="submission" date="2023-03" db="EMBL/GenBank/DDBJ databases">
        <title>Massive genome expansion in bonnet fungi (Mycena s.s.) driven by repeated elements and novel gene families across ecological guilds.</title>
        <authorList>
            <consortium name="Lawrence Berkeley National Laboratory"/>
            <person name="Harder C.B."/>
            <person name="Miyauchi S."/>
            <person name="Viragh M."/>
            <person name="Kuo A."/>
            <person name="Thoen E."/>
            <person name="Andreopoulos B."/>
            <person name="Lu D."/>
            <person name="Skrede I."/>
            <person name="Drula E."/>
            <person name="Henrissat B."/>
            <person name="Morin E."/>
            <person name="Kohler A."/>
            <person name="Barry K."/>
            <person name="LaButti K."/>
            <person name="Morin E."/>
            <person name="Salamov A."/>
            <person name="Lipzen A."/>
            <person name="Mereny Z."/>
            <person name="Hegedus B."/>
            <person name="Baldrian P."/>
            <person name="Stursova M."/>
            <person name="Weitz H."/>
            <person name="Taylor A."/>
            <person name="Grigoriev I.V."/>
            <person name="Nagy L.G."/>
            <person name="Martin F."/>
            <person name="Kauserud H."/>
        </authorList>
    </citation>
    <scope>NUCLEOTIDE SEQUENCE</scope>
    <source>
        <strain evidence="2">CBHHK067</strain>
    </source>
</reference>
<proteinExistence type="predicted"/>